<protein>
    <submittedName>
        <fullName evidence="9">(pine wood nematode) hypothetical protein</fullName>
    </submittedName>
</protein>
<comment type="subcellular location">
    <subcellularLocation>
        <location evidence="1">Nucleus speckle</location>
    </subcellularLocation>
</comment>
<dbReference type="Pfam" id="PF23406">
    <property type="entry name" value="ZNF380_CC"/>
    <property type="match status" value="1"/>
</dbReference>
<evidence type="ECO:0000256" key="6">
    <source>
        <dbReference type="ARBA" id="ARBA00023242"/>
    </source>
</evidence>
<feature type="region of interest" description="Disordered" evidence="7">
    <location>
        <begin position="36"/>
        <end position="89"/>
    </location>
</feature>
<evidence type="ECO:0000313" key="10">
    <source>
        <dbReference type="Proteomes" id="UP000659654"/>
    </source>
</evidence>
<feature type="compositionally biased region" description="Acidic residues" evidence="7">
    <location>
        <begin position="203"/>
        <end position="217"/>
    </location>
</feature>
<feature type="compositionally biased region" description="Basic and acidic residues" evidence="7">
    <location>
        <begin position="39"/>
        <end position="65"/>
    </location>
</feature>
<evidence type="ECO:0000256" key="1">
    <source>
        <dbReference type="ARBA" id="ARBA00004324"/>
    </source>
</evidence>
<evidence type="ECO:0000256" key="3">
    <source>
        <dbReference type="ARBA" id="ARBA00022723"/>
    </source>
</evidence>
<dbReference type="Proteomes" id="UP000659654">
    <property type="component" value="Unassembled WGS sequence"/>
</dbReference>
<dbReference type="GO" id="GO:0033260">
    <property type="term" value="P:nuclear DNA replication"/>
    <property type="evidence" value="ECO:0007669"/>
    <property type="project" value="TreeGrafter"/>
</dbReference>
<evidence type="ECO:0000256" key="2">
    <source>
        <dbReference type="ARBA" id="ARBA00022473"/>
    </source>
</evidence>
<feature type="region of interest" description="Disordered" evidence="7">
    <location>
        <begin position="189"/>
        <end position="217"/>
    </location>
</feature>
<dbReference type="GO" id="GO:0005681">
    <property type="term" value="C:spliceosomal complex"/>
    <property type="evidence" value="ECO:0007669"/>
    <property type="project" value="InterPro"/>
</dbReference>
<dbReference type="SMR" id="A0A7I8XIR7"/>
<name>A0A7I8XIR7_BURXY</name>
<keyword evidence="5" id="KW-0862">Zinc</keyword>
<keyword evidence="10" id="KW-1185">Reference proteome</keyword>
<feature type="domain" description="ZNF380 coiled-coil" evidence="8">
    <location>
        <begin position="125"/>
        <end position="183"/>
    </location>
</feature>
<keyword evidence="2" id="KW-0217">Developmental protein</keyword>
<evidence type="ECO:0000259" key="8">
    <source>
        <dbReference type="Pfam" id="PF23406"/>
    </source>
</evidence>
<reference evidence="9" key="1">
    <citation type="submission" date="2020-09" db="EMBL/GenBank/DDBJ databases">
        <authorList>
            <person name="Kikuchi T."/>
        </authorList>
    </citation>
    <scope>NUCLEOTIDE SEQUENCE</scope>
    <source>
        <strain evidence="9">Ka4C1</strain>
    </source>
</reference>
<dbReference type="Proteomes" id="UP000582659">
    <property type="component" value="Unassembled WGS sequence"/>
</dbReference>
<dbReference type="InterPro" id="IPR040050">
    <property type="entry name" value="ZNF830-like"/>
</dbReference>
<accession>A0A7I8XIR7</accession>
<keyword evidence="3" id="KW-0479">Metal-binding</keyword>
<dbReference type="InterPro" id="IPR059039">
    <property type="entry name" value="ZNF380_CC"/>
</dbReference>
<proteinExistence type="predicted"/>
<dbReference type="PANTHER" id="PTHR13278:SF0">
    <property type="entry name" value="ZINC FINGER PROTEIN 830"/>
    <property type="match status" value="1"/>
</dbReference>
<keyword evidence="4" id="KW-0863">Zinc-finger</keyword>
<dbReference type="GO" id="GO:0008270">
    <property type="term" value="F:zinc ion binding"/>
    <property type="evidence" value="ECO:0007669"/>
    <property type="project" value="UniProtKB-KW"/>
</dbReference>
<dbReference type="EMBL" id="CAJFDI010000005">
    <property type="protein sequence ID" value="CAD5232596.1"/>
    <property type="molecule type" value="Genomic_DNA"/>
</dbReference>
<dbReference type="PANTHER" id="PTHR13278">
    <property type="entry name" value="ZINC FINGER PROTEIN 830"/>
    <property type="match status" value="1"/>
</dbReference>
<dbReference type="OrthoDB" id="77607at2759"/>
<dbReference type="AlphaFoldDB" id="A0A7I8XIR7"/>
<sequence>MAEDTYVCPICHVKVKRKLEKAHKVSKDHKKRLISLKQVQEKQQKLEELKRREDAERLAQKRQADSDEEDDDGPSVSSKRSKPEEIHAPSLAAMAAEPDKDETEVANALPSDFFENRTDEEKKATNLDEEFDKFMSEVKQIDRKEIEAAEIEDEADAVRKDIDMIDEQIEMWRKMNELEKQKDSMIAEAKERTANEETSAAYGEDEDGDESDDDGSEFDIYGIDWRARRVSLKKDFELECSQTAKFHRKDSLKPEEETTPFKFHVEWLFPKLMSTSKR</sequence>
<dbReference type="GO" id="GO:0003676">
    <property type="term" value="F:nucleic acid binding"/>
    <property type="evidence" value="ECO:0007669"/>
    <property type="project" value="InterPro"/>
</dbReference>
<gene>
    <name evidence="9" type="ORF">BXYJ_LOCUS12687</name>
</gene>
<comment type="caution">
    <text evidence="9">The sequence shown here is derived from an EMBL/GenBank/DDBJ whole genome shotgun (WGS) entry which is preliminary data.</text>
</comment>
<dbReference type="GO" id="GO:0044773">
    <property type="term" value="P:mitotic DNA damage checkpoint signaling"/>
    <property type="evidence" value="ECO:0007669"/>
    <property type="project" value="TreeGrafter"/>
</dbReference>
<evidence type="ECO:0000313" key="9">
    <source>
        <dbReference type="EMBL" id="CAD5232596.1"/>
    </source>
</evidence>
<keyword evidence="6" id="KW-0539">Nucleus</keyword>
<dbReference type="EMBL" id="CAJFCV020000005">
    <property type="protein sequence ID" value="CAG9125261.1"/>
    <property type="molecule type" value="Genomic_DNA"/>
</dbReference>
<dbReference type="GO" id="GO:0033314">
    <property type="term" value="P:mitotic DNA replication checkpoint signaling"/>
    <property type="evidence" value="ECO:0007669"/>
    <property type="project" value="TreeGrafter"/>
</dbReference>
<evidence type="ECO:0000256" key="7">
    <source>
        <dbReference type="SAM" id="MobiDB-lite"/>
    </source>
</evidence>
<evidence type="ECO:0000256" key="5">
    <source>
        <dbReference type="ARBA" id="ARBA00022833"/>
    </source>
</evidence>
<organism evidence="9 10">
    <name type="scientific">Bursaphelenchus xylophilus</name>
    <name type="common">Pinewood nematode worm</name>
    <name type="synonym">Aphelenchoides xylophilus</name>
    <dbReference type="NCBI Taxonomy" id="6326"/>
    <lineage>
        <taxon>Eukaryota</taxon>
        <taxon>Metazoa</taxon>
        <taxon>Ecdysozoa</taxon>
        <taxon>Nematoda</taxon>
        <taxon>Chromadorea</taxon>
        <taxon>Rhabditida</taxon>
        <taxon>Tylenchina</taxon>
        <taxon>Tylenchomorpha</taxon>
        <taxon>Aphelenchoidea</taxon>
        <taxon>Aphelenchoididae</taxon>
        <taxon>Bursaphelenchus</taxon>
    </lineage>
</organism>
<evidence type="ECO:0000256" key="4">
    <source>
        <dbReference type="ARBA" id="ARBA00022771"/>
    </source>
</evidence>